<dbReference type="RefSeq" id="XP_012212539.1">
    <property type="nucleotide sequence ID" value="XM_012357149.1"/>
</dbReference>
<gene>
    <name evidence="1" type="ORF">SPRG_17757</name>
</gene>
<evidence type="ECO:0000313" key="1">
    <source>
        <dbReference type="EMBL" id="KDO16753.1"/>
    </source>
</evidence>
<dbReference type="Proteomes" id="UP000030745">
    <property type="component" value="Unassembled WGS sequence"/>
</dbReference>
<dbReference type="EMBL" id="KK583946">
    <property type="protein sequence ID" value="KDO16753.1"/>
    <property type="molecule type" value="Genomic_DNA"/>
</dbReference>
<dbReference type="KEGG" id="spar:SPRG_17757"/>
<reference evidence="1 2" key="1">
    <citation type="journal article" date="2013" name="PLoS Genet.">
        <title>Distinctive expansion of potential virulence genes in the genome of the oomycete fish pathogen Saprolegnia parasitica.</title>
        <authorList>
            <person name="Jiang R.H."/>
            <person name="de Bruijn I."/>
            <person name="Haas B.J."/>
            <person name="Belmonte R."/>
            <person name="Lobach L."/>
            <person name="Christie J."/>
            <person name="van den Ackerveken G."/>
            <person name="Bottin A."/>
            <person name="Bulone V."/>
            <person name="Diaz-Moreno S.M."/>
            <person name="Dumas B."/>
            <person name="Fan L."/>
            <person name="Gaulin E."/>
            <person name="Govers F."/>
            <person name="Grenville-Briggs L.J."/>
            <person name="Horner N.R."/>
            <person name="Levin J.Z."/>
            <person name="Mammella M."/>
            <person name="Meijer H.J."/>
            <person name="Morris P."/>
            <person name="Nusbaum C."/>
            <person name="Oome S."/>
            <person name="Phillips A.J."/>
            <person name="van Rooyen D."/>
            <person name="Rzeszutek E."/>
            <person name="Saraiva M."/>
            <person name="Secombes C.J."/>
            <person name="Seidl M.F."/>
            <person name="Snel B."/>
            <person name="Stassen J.H."/>
            <person name="Sykes S."/>
            <person name="Tripathy S."/>
            <person name="van den Berg H."/>
            <person name="Vega-Arreguin J.C."/>
            <person name="Wawra S."/>
            <person name="Young S.K."/>
            <person name="Zeng Q."/>
            <person name="Dieguez-Uribeondo J."/>
            <person name="Russ C."/>
            <person name="Tyler B.M."/>
            <person name="van West P."/>
        </authorList>
    </citation>
    <scope>NUCLEOTIDE SEQUENCE [LARGE SCALE GENOMIC DNA]</scope>
    <source>
        <strain evidence="1 2">CBS 223.65</strain>
    </source>
</reference>
<dbReference type="VEuPathDB" id="FungiDB:SPRG_17757"/>
<evidence type="ECO:0000313" key="2">
    <source>
        <dbReference type="Proteomes" id="UP000030745"/>
    </source>
</evidence>
<proteinExistence type="predicted"/>
<protein>
    <submittedName>
        <fullName evidence="1">Uncharacterized protein</fullName>
    </submittedName>
</protein>
<sequence length="651" mass="71818">MSDDADLFAFVQGIMLPHCFSHKSQGTDLRMAIHGIDVDWPLAPAHAAALMTADQLRVLPPAAVTSCAHLDNQDEWRHVLARLKLNVSHPFHVELAHVALDSVGSAAALRAPNGPPRTFATLLYMCPSDCVGGAVTVTFDDWTTTFDGLHGEYMVYFNTCTVSVAPIVSGTRGVLAYHVAYHELTREAAMVWAPPPLPSRAQIDQAIANQADEDYCAMQVVLETPCAAPRFETLDGRDKAIVDWLLRAGCFDMAFMRVGEYHTHVWRDGSETPTYPIPLLDATFHPQCATPALVQEACRWRSMSEYLYDDVTAFYEMDPTLACLVFWPKANRLTLLGLPRTLRLLHSIVFDKTDHDNLGYSSRLALFAAATRLFISDTPGPRQDERTDEMLLEMACLLYDYGDAALLGEFLSEREWDGQDDMAAVVAMAVDRFGRAAMEAPLRNLSAFTSARFRYKVLEHLTQDNDSQHASWLYDIAHGWWAGARNSVAYPYMPPTEGKLVGALQLEAWLHAHVITPDVRALLALRLPLDVITGIGAALVNVPPLLQVLSNHPKGVRMLPSALWAVRTIALPPALHRAYVDLAVRCCCDGDATNDAGLAYLLLLTSGSDAFEVVAAVATSRRSSGRFQRTLQANVTFSAEQTIALRPFISR</sequence>
<name>A0A067BF74_SAPPC</name>
<keyword evidence="2" id="KW-1185">Reference proteome</keyword>
<accession>A0A067BF74</accession>
<dbReference type="GeneID" id="24139287"/>
<organism evidence="1 2">
    <name type="scientific">Saprolegnia parasitica (strain CBS 223.65)</name>
    <dbReference type="NCBI Taxonomy" id="695850"/>
    <lineage>
        <taxon>Eukaryota</taxon>
        <taxon>Sar</taxon>
        <taxon>Stramenopiles</taxon>
        <taxon>Oomycota</taxon>
        <taxon>Saprolegniomycetes</taxon>
        <taxon>Saprolegniales</taxon>
        <taxon>Saprolegniaceae</taxon>
        <taxon>Saprolegnia</taxon>
    </lineage>
</organism>
<dbReference type="AlphaFoldDB" id="A0A067BF74"/>